<dbReference type="OrthoDB" id="508204at2759"/>
<dbReference type="Proteomes" id="UP000092154">
    <property type="component" value="Unassembled WGS sequence"/>
</dbReference>
<evidence type="ECO:0000313" key="1">
    <source>
        <dbReference type="EMBL" id="OAX34050.1"/>
    </source>
</evidence>
<organism evidence="1 2">
    <name type="scientific">Rhizopogon vinicolor AM-OR11-026</name>
    <dbReference type="NCBI Taxonomy" id="1314800"/>
    <lineage>
        <taxon>Eukaryota</taxon>
        <taxon>Fungi</taxon>
        <taxon>Dikarya</taxon>
        <taxon>Basidiomycota</taxon>
        <taxon>Agaricomycotina</taxon>
        <taxon>Agaricomycetes</taxon>
        <taxon>Agaricomycetidae</taxon>
        <taxon>Boletales</taxon>
        <taxon>Suillineae</taxon>
        <taxon>Rhizopogonaceae</taxon>
        <taxon>Rhizopogon</taxon>
    </lineage>
</organism>
<proteinExistence type="predicted"/>
<gene>
    <name evidence="1" type="ORF">K503DRAFT_869167</name>
</gene>
<accession>A0A1B7MN77</accession>
<dbReference type="InParanoid" id="A0A1B7MN77"/>
<sequence length="74" mass="8136">MLFFPVYGIEPLVVLGVSSALAAPTFTGIPVTKQIIVERRCVHRHGATGKPNFLVMSIRERCSSSWVSQGYSKL</sequence>
<protein>
    <submittedName>
        <fullName evidence="1">Uncharacterized protein</fullName>
    </submittedName>
</protein>
<keyword evidence="2" id="KW-1185">Reference proteome</keyword>
<dbReference type="AlphaFoldDB" id="A0A1B7MN77"/>
<dbReference type="EMBL" id="KV448667">
    <property type="protein sequence ID" value="OAX34050.1"/>
    <property type="molecule type" value="Genomic_DNA"/>
</dbReference>
<name>A0A1B7MN77_9AGAM</name>
<reference evidence="1 2" key="1">
    <citation type="submission" date="2016-06" db="EMBL/GenBank/DDBJ databases">
        <title>Comparative genomics of the ectomycorrhizal sister species Rhizopogon vinicolor and Rhizopogon vesiculosus (Basidiomycota: Boletales) reveals a divergence of the mating type B locus.</title>
        <authorList>
            <consortium name="DOE Joint Genome Institute"/>
            <person name="Mujic A.B."/>
            <person name="Kuo A."/>
            <person name="Tritt A."/>
            <person name="Lipzen A."/>
            <person name="Chen C."/>
            <person name="Johnson J."/>
            <person name="Sharma A."/>
            <person name="Barry K."/>
            <person name="Grigoriev I.V."/>
            <person name="Spatafora J.W."/>
        </authorList>
    </citation>
    <scope>NUCLEOTIDE SEQUENCE [LARGE SCALE GENOMIC DNA]</scope>
    <source>
        <strain evidence="1 2">AM-OR11-026</strain>
    </source>
</reference>
<evidence type="ECO:0000313" key="2">
    <source>
        <dbReference type="Proteomes" id="UP000092154"/>
    </source>
</evidence>